<evidence type="ECO:0000256" key="4">
    <source>
        <dbReference type="ARBA" id="ARBA00023157"/>
    </source>
</evidence>
<name>A0ABY3RT54_9MICO</name>
<dbReference type="InterPro" id="IPR013766">
    <property type="entry name" value="Thioredoxin_domain"/>
</dbReference>
<evidence type="ECO:0000259" key="6">
    <source>
        <dbReference type="PROSITE" id="PS51352"/>
    </source>
</evidence>
<dbReference type="RefSeq" id="WP_231820674.1">
    <property type="nucleotide sequence ID" value="NZ_CP082781.1"/>
</dbReference>
<reference evidence="7 8" key="1">
    <citation type="submission" date="2023-01" db="EMBL/GenBank/DDBJ databases">
        <title>Characterization of estradiol degrading bacteria Microbacterium sp. MZT7 and reveal degrading genes through genome analysis.</title>
        <authorList>
            <person name="Hao P."/>
            <person name="Gao Y."/>
        </authorList>
    </citation>
    <scope>NUCLEOTIDE SEQUENCE [LARGE SCALE GENOMIC DNA]</scope>
    <source>
        <strain evidence="7 8">MZT7</strain>
    </source>
</reference>
<dbReference type="EMBL" id="CP082781">
    <property type="protein sequence ID" value="UGS27253.1"/>
    <property type="molecule type" value="Genomic_DNA"/>
</dbReference>
<comment type="similarity">
    <text evidence="1">Belongs to the thioredoxin family. DsbA subfamily.</text>
</comment>
<dbReference type="InterPro" id="IPR036249">
    <property type="entry name" value="Thioredoxin-like_sf"/>
</dbReference>
<keyword evidence="3" id="KW-0560">Oxidoreductase</keyword>
<dbReference type="PROSITE" id="PS51352">
    <property type="entry name" value="THIOREDOXIN_2"/>
    <property type="match status" value="1"/>
</dbReference>
<evidence type="ECO:0000256" key="1">
    <source>
        <dbReference type="ARBA" id="ARBA00005791"/>
    </source>
</evidence>
<evidence type="ECO:0000256" key="2">
    <source>
        <dbReference type="ARBA" id="ARBA00022729"/>
    </source>
</evidence>
<feature type="domain" description="Thioredoxin" evidence="6">
    <location>
        <begin position="34"/>
        <end position="219"/>
    </location>
</feature>
<dbReference type="PANTHER" id="PTHR13887:SF14">
    <property type="entry name" value="DISULFIDE BOND FORMATION PROTEIN D"/>
    <property type="match status" value="1"/>
</dbReference>
<dbReference type="Proteomes" id="UP001199642">
    <property type="component" value="Chromosome"/>
</dbReference>
<evidence type="ECO:0000256" key="3">
    <source>
        <dbReference type="ARBA" id="ARBA00023002"/>
    </source>
</evidence>
<keyword evidence="2" id="KW-0732">Signal</keyword>
<keyword evidence="5" id="KW-0676">Redox-active center</keyword>
<evidence type="ECO:0000313" key="7">
    <source>
        <dbReference type="EMBL" id="UGS27253.1"/>
    </source>
</evidence>
<keyword evidence="4" id="KW-1015">Disulfide bond</keyword>
<proteinExistence type="inferred from homology"/>
<sequence>MNRTLRAILVAVGAAVVLLLGGLLFVLATRGAAPEAMDPAADPTASVVRDDSHVLGEEGDGRVTVVEFLDFECEACGAFYPVVENLRAEYAGEITYVVRYFPLPGHVNAMNAAVAVEAAAQQGRFEDMYHQLFRTQAEWGEAPAPDPAVFRAYAQELGLDMASYDRAVADPATTERVNRDVEDGRALGITGTPTFFLNGEQVALQRFDDLGDAVRDAVGGR</sequence>
<protein>
    <submittedName>
        <fullName evidence="7">Thioredoxin domain-containing protein</fullName>
    </submittedName>
</protein>
<organism evidence="7 8">
    <name type="scientific">Microbacterium resistens</name>
    <dbReference type="NCBI Taxonomy" id="156977"/>
    <lineage>
        <taxon>Bacteria</taxon>
        <taxon>Bacillati</taxon>
        <taxon>Actinomycetota</taxon>
        <taxon>Actinomycetes</taxon>
        <taxon>Micrococcales</taxon>
        <taxon>Microbacteriaceae</taxon>
        <taxon>Microbacterium</taxon>
    </lineage>
</organism>
<accession>A0ABY3RT54</accession>
<dbReference type="InterPro" id="IPR012336">
    <property type="entry name" value="Thioredoxin-like_fold"/>
</dbReference>
<dbReference type="PANTHER" id="PTHR13887">
    <property type="entry name" value="GLUTATHIONE S-TRANSFERASE KAPPA"/>
    <property type="match status" value="1"/>
</dbReference>
<dbReference type="Gene3D" id="3.40.30.10">
    <property type="entry name" value="Glutaredoxin"/>
    <property type="match status" value="1"/>
</dbReference>
<evidence type="ECO:0000313" key="8">
    <source>
        <dbReference type="Proteomes" id="UP001199642"/>
    </source>
</evidence>
<keyword evidence="8" id="KW-1185">Reference proteome</keyword>
<evidence type="ECO:0000256" key="5">
    <source>
        <dbReference type="ARBA" id="ARBA00023284"/>
    </source>
</evidence>
<gene>
    <name evidence="7" type="ORF">K8F61_03340</name>
</gene>
<dbReference type="SUPFAM" id="SSF52833">
    <property type="entry name" value="Thioredoxin-like"/>
    <property type="match status" value="1"/>
</dbReference>
<dbReference type="Pfam" id="PF13462">
    <property type="entry name" value="Thioredoxin_4"/>
    <property type="match status" value="1"/>
</dbReference>